<accession>A0AAE2BU30</accession>
<name>A0AAE2BU30_9LAMI</name>
<dbReference type="Proteomes" id="UP001289374">
    <property type="component" value="Unassembled WGS sequence"/>
</dbReference>
<protein>
    <submittedName>
        <fullName evidence="2">Copia protein</fullName>
    </submittedName>
</protein>
<feature type="domain" description="Reverse transcriptase Ty1/copia-type" evidence="1">
    <location>
        <begin position="48"/>
        <end position="114"/>
    </location>
</feature>
<evidence type="ECO:0000313" key="3">
    <source>
        <dbReference type="Proteomes" id="UP001289374"/>
    </source>
</evidence>
<sequence>MVWASPTERLHQEEQDKAHYNHLHQDLQPRAWGSPAYIKRLVGDKLDSRSRLVAKGYNKRFDVDFEETYSPVAMTKPNRILLSISAYYYYETWQIDVKMMFLNSFIEEEIYISKWVSCP</sequence>
<dbReference type="EMBL" id="JACGWL010000007">
    <property type="protein sequence ID" value="KAK4397791.1"/>
    <property type="molecule type" value="Genomic_DNA"/>
</dbReference>
<organism evidence="2 3">
    <name type="scientific">Sesamum angolense</name>
    <dbReference type="NCBI Taxonomy" id="2727404"/>
    <lineage>
        <taxon>Eukaryota</taxon>
        <taxon>Viridiplantae</taxon>
        <taxon>Streptophyta</taxon>
        <taxon>Embryophyta</taxon>
        <taxon>Tracheophyta</taxon>
        <taxon>Spermatophyta</taxon>
        <taxon>Magnoliopsida</taxon>
        <taxon>eudicotyledons</taxon>
        <taxon>Gunneridae</taxon>
        <taxon>Pentapetalae</taxon>
        <taxon>asterids</taxon>
        <taxon>lamiids</taxon>
        <taxon>Lamiales</taxon>
        <taxon>Pedaliaceae</taxon>
        <taxon>Sesamum</taxon>
    </lineage>
</organism>
<proteinExistence type="predicted"/>
<keyword evidence="3" id="KW-1185">Reference proteome</keyword>
<reference evidence="2" key="2">
    <citation type="journal article" date="2024" name="Plant">
        <title>Genomic evolution and insights into agronomic trait innovations of Sesamum species.</title>
        <authorList>
            <person name="Miao H."/>
            <person name="Wang L."/>
            <person name="Qu L."/>
            <person name="Liu H."/>
            <person name="Sun Y."/>
            <person name="Le M."/>
            <person name="Wang Q."/>
            <person name="Wei S."/>
            <person name="Zheng Y."/>
            <person name="Lin W."/>
            <person name="Duan Y."/>
            <person name="Cao H."/>
            <person name="Xiong S."/>
            <person name="Wang X."/>
            <person name="Wei L."/>
            <person name="Li C."/>
            <person name="Ma Q."/>
            <person name="Ju M."/>
            <person name="Zhao R."/>
            <person name="Li G."/>
            <person name="Mu C."/>
            <person name="Tian Q."/>
            <person name="Mei H."/>
            <person name="Zhang T."/>
            <person name="Gao T."/>
            <person name="Zhang H."/>
        </authorList>
    </citation>
    <scope>NUCLEOTIDE SEQUENCE</scope>
    <source>
        <strain evidence="2">K16</strain>
    </source>
</reference>
<dbReference type="AlphaFoldDB" id="A0AAE2BU30"/>
<dbReference type="InterPro" id="IPR013103">
    <property type="entry name" value="RVT_2"/>
</dbReference>
<reference evidence="2" key="1">
    <citation type="submission" date="2020-06" db="EMBL/GenBank/DDBJ databases">
        <authorList>
            <person name="Li T."/>
            <person name="Hu X."/>
            <person name="Zhang T."/>
            <person name="Song X."/>
            <person name="Zhang H."/>
            <person name="Dai N."/>
            <person name="Sheng W."/>
            <person name="Hou X."/>
            <person name="Wei L."/>
        </authorList>
    </citation>
    <scope>NUCLEOTIDE SEQUENCE</scope>
    <source>
        <strain evidence="2">K16</strain>
        <tissue evidence="2">Leaf</tissue>
    </source>
</reference>
<evidence type="ECO:0000313" key="2">
    <source>
        <dbReference type="EMBL" id="KAK4397791.1"/>
    </source>
</evidence>
<evidence type="ECO:0000259" key="1">
    <source>
        <dbReference type="Pfam" id="PF07727"/>
    </source>
</evidence>
<gene>
    <name evidence="2" type="ORF">Sango_1254600</name>
</gene>
<dbReference type="Pfam" id="PF07727">
    <property type="entry name" value="RVT_2"/>
    <property type="match status" value="1"/>
</dbReference>
<comment type="caution">
    <text evidence="2">The sequence shown here is derived from an EMBL/GenBank/DDBJ whole genome shotgun (WGS) entry which is preliminary data.</text>
</comment>